<dbReference type="EMBL" id="JASCZI010031048">
    <property type="protein sequence ID" value="MED6125777.1"/>
    <property type="molecule type" value="Genomic_DNA"/>
</dbReference>
<keyword evidence="2" id="KW-1185">Reference proteome</keyword>
<evidence type="ECO:0000313" key="2">
    <source>
        <dbReference type="Proteomes" id="UP001341840"/>
    </source>
</evidence>
<organism evidence="1 2">
    <name type="scientific">Stylosanthes scabra</name>
    <dbReference type="NCBI Taxonomy" id="79078"/>
    <lineage>
        <taxon>Eukaryota</taxon>
        <taxon>Viridiplantae</taxon>
        <taxon>Streptophyta</taxon>
        <taxon>Embryophyta</taxon>
        <taxon>Tracheophyta</taxon>
        <taxon>Spermatophyta</taxon>
        <taxon>Magnoliopsida</taxon>
        <taxon>eudicotyledons</taxon>
        <taxon>Gunneridae</taxon>
        <taxon>Pentapetalae</taxon>
        <taxon>rosids</taxon>
        <taxon>fabids</taxon>
        <taxon>Fabales</taxon>
        <taxon>Fabaceae</taxon>
        <taxon>Papilionoideae</taxon>
        <taxon>50 kb inversion clade</taxon>
        <taxon>dalbergioids sensu lato</taxon>
        <taxon>Dalbergieae</taxon>
        <taxon>Pterocarpus clade</taxon>
        <taxon>Stylosanthes</taxon>
    </lineage>
</organism>
<proteinExistence type="predicted"/>
<sequence>METRKKSQEVMRLRYIGSFQNIIGMDFNGEGRQMSGGLACLWDNTIDVDILSMSFNHLDMKITMKDSNQTWSGTAKQDATNRRCFAKAKEEEANLGELLKLEEVWWSQRGIKYEDKEQIENVMKELFERLFKVEETIDVKETMDVIRGRINEERYAILNEEFTKEEVLQALQ</sequence>
<comment type="caution">
    <text evidence="1">The sequence shown here is derived from an EMBL/GenBank/DDBJ whole genome shotgun (WGS) entry which is preliminary data.</text>
</comment>
<protein>
    <submittedName>
        <fullName evidence="1">Uncharacterized protein</fullName>
    </submittedName>
</protein>
<gene>
    <name evidence="1" type="ORF">PIB30_071905</name>
</gene>
<evidence type="ECO:0000313" key="1">
    <source>
        <dbReference type="EMBL" id="MED6125777.1"/>
    </source>
</evidence>
<name>A0ABU6RP19_9FABA</name>
<dbReference type="Proteomes" id="UP001341840">
    <property type="component" value="Unassembled WGS sequence"/>
</dbReference>
<accession>A0ABU6RP19</accession>
<reference evidence="1 2" key="1">
    <citation type="journal article" date="2023" name="Plants (Basel)">
        <title>Bridging the Gap: Combining Genomics and Transcriptomics Approaches to Understand Stylosanthes scabra, an Orphan Legume from the Brazilian Caatinga.</title>
        <authorList>
            <person name="Ferreira-Neto J.R.C."/>
            <person name="da Silva M.D."/>
            <person name="Binneck E."/>
            <person name="de Melo N.F."/>
            <person name="da Silva R.H."/>
            <person name="de Melo A.L.T.M."/>
            <person name="Pandolfi V."/>
            <person name="Bustamante F.O."/>
            <person name="Brasileiro-Vidal A.C."/>
            <person name="Benko-Iseppon A.M."/>
        </authorList>
    </citation>
    <scope>NUCLEOTIDE SEQUENCE [LARGE SCALE GENOMIC DNA]</scope>
    <source>
        <tissue evidence="1">Leaves</tissue>
    </source>
</reference>